<dbReference type="AlphaFoldDB" id="N9M7N0"/>
<name>N9M7N0_9GAMM</name>
<keyword evidence="2" id="KW-1185">Reference proteome</keyword>
<dbReference type="PATRIC" id="fig|1217709.3.peg.1666"/>
<organism evidence="1 2">
    <name type="scientific">Acinetobacter pseudolwoffii</name>
    <dbReference type="NCBI Taxonomy" id="2053287"/>
    <lineage>
        <taxon>Bacteria</taxon>
        <taxon>Pseudomonadati</taxon>
        <taxon>Pseudomonadota</taxon>
        <taxon>Gammaproteobacteria</taxon>
        <taxon>Moraxellales</taxon>
        <taxon>Moraxellaceae</taxon>
        <taxon>Acinetobacter</taxon>
    </lineage>
</organism>
<gene>
    <name evidence="1" type="ORF">F906_01730</name>
</gene>
<reference evidence="1 2" key="1">
    <citation type="submission" date="2013-02" db="EMBL/GenBank/DDBJ databases">
        <title>The Genome Sequence of Acinetobacter sp. NIPH 713.</title>
        <authorList>
            <consortium name="The Broad Institute Genome Sequencing Platform"/>
            <consortium name="The Broad Institute Genome Sequencing Center for Infectious Disease"/>
            <person name="Cerqueira G."/>
            <person name="Feldgarden M."/>
            <person name="Courvalin P."/>
            <person name="Perichon B."/>
            <person name="Grillot-Courvalin C."/>
            <person name="Clermont D."/>
            <person name="Rocha E."/>
            <person name="Yoon E.-J."/>
            <person name="Nemec A."/>
            <person name="Walker B."/>
            <person name="Young S.K."/>
            <person name="Zeng Q."/>
            <person name="Gargeya S."/>
            <person name="Fitzgerald M."/>
            <person name="Haas B."/>
            <person name="Abouelleil A."/>
            <person name="Alvarado L."/>
            <person name="Arachchi H.M."/>
            <person name="Berlin A.M."/>
            <person name="Chapman S.B."/>
            <person name="Dewar J."/>
            <person name="Goldberg J."/>
            <person name="Griggs A."/>
            <person name="Gujja S."/>
            <person name="Hansen M."/>
            <person name="Howarth C."/>
            <person name="Imamovic A."/>
            <person name="Larimer J."/>
            <person name="McCowan C."/>
            <person name="Murphy C."/>
            <person name="Neiman D."/>
            <person name="Pearson M."/>
            <person name="Priest M."/>
            <person name="Roberts A."/>
            <person name="Saif S."/>
            <person name="Shea T."/>
            <person name="Sisk P."/>
            <person name="Sykes S."/>
            <person name="Wortman J."/>
            <person name="Nusbaum C."/>
            <person name="Birren B."/>
        </authorList>
    </citation>
    <scope>NUCLEOTIDE SEQUENCE [LARGE SCALE GENOMIC DNA]</scope>
    <source>
        <strain evidence="1 2">NIPH 713</strain>
    </source>
</reference>
<protein>
    <submittedName>
        <fullName evidence="1">Uncharacterized protein</fullName>
    </submittedName>
</protein>
<sequence length="85" mass="9801">MTFMTADQAKVLSDVANLNIEVYKPRLAKLIEENAKQGNTAVITVFPKHLPVEDIRALSAELTELGYNVRFEVLEFYYSFNVYWL</sequence>
<dbReference type="RefSeq" id="WP_005171786.1">
    <property type="nucleotide sequence ID" value="NZ_KB850035.1"/>
</dbReference>
<accession>N9M7N0</accession>
<dbReference type="EMBL" id="APRJ01000011">
    <property type="protein sequence ID" value="ENW86671.1"/>
    <property type="molecule type" value="Genomic_DNA"/>
</dbReference>
<proteinExistence type="predicted"/>
<evidence type="ECO:0000313" key="1">
    <source>
        <dbReference type="EMBL" id="ENW86671.1"/>
    </source>
</evidence>
<dbReference type="HOGENOM" id="CLU_2505251_0_0_6"/>
<dbReference type="OrthoDB" id="6693544at2"/>
<dbReference type="Proteomes" id="UP000023774">
    <property type="component" value="Unassembled WGS sequence"/>
</dbReference>
<comment type="caution">
    <text evidence="1">The sequence shown here is derived from an EMBL/GenBank/DDBJ whole genome shotgun (WGS) entry which is preliminary data.</text>
</comment>
<evidence type="ECO:0000313" key="2">
    <source>
        <dbReference type="Proteomes" id="UP000023774"/>
    </source>
</evidence>